<organism evidence="1 2">
    <name type="scientific">Oceanibacterium hippocampi</name>
    <dbReference type="NCBI Taxonomy" id="745714"/>
    <lineage>
        <taxon>Bacteria</taxon>
        <taxon>Pseudomonadati</taxon>
        <taxon>Pseudomonadota</taxon>
        <taxon>Alphaproteobacteria</taxon>
        <taxon>Sneathiellales</taxon>
        <taxon>Sneathiellaceae</taxon>
        <taxon>Oceanibacterium</taxon>
    </lineage>
</organism>
<name>A0A1Y5TSA4_9PROT</name>
<reference evidence="1 2" key="1">
    <citation type="submission" date="2017-03" db="EMBL/GenBank/DDBJ databases">
        <authorList>
            <person name="Afonso C.L."/>
            <person name="Miller P.J."/>
            <person name="Scott M.A."/>
            <person name="Spackman E."/>
            <person name="Goraichik I."/>
            <person name="Dimitrov K.M."/>
            <person name="Suarez D.L."/>
            <person name="Swayne D.E."/>
        </authorList>
    </citation>
    <scope>NUCLEOTIDE SEQUENCE [LARGE SCALE GENOMIC DNA]</scope>
    <source>
        <strain evidence="1 2">CECT 7691</strain>
    </source>
</reference>
<accession>A0A1Y5TSA4</accession>
<sequence>MRQNVLLAPVECERQPEMSTEGVWKTRGYSVLAPGVLLCSPHARG</sequence>
<dbReference type="AlphaFoldDB" id="A0A1Y5TSA4"/>
<evidence type="ECO:0000313" key="2">
    <source>
        <dbReference type="Proteomes" id="UP000193200"/>
    </source>
</evidence>
<protein>
    <submittedName>
        <fullName evidence="1">Uncharacterized protein</fullName>
    </submittedName>
</protein>
<proteinExistence type="predicted"/>
<gene>
    <name evidence="1" type="ORF">OCH7691_03105</name>
</gene>
<dbReference type="Proteomes" id="UP000193200">
    <property type="component" value="Unassembled WGS sequence"/>
</dbReference>
<dbReference type="InParanoid" id="A0A1Y5TSA4"/>
<evidence type="ECO:0000313" key="1">
    <source>
        <dbReference type="EMBL" id="SLN67041.1"/>
    </source>
</evidence>
<dbReference type="EMBL" id="FWFR01000002">
    <property type="protein sequence ID" value="SLN67041.1"/>
    <property type="molecule type" value="Genomic_DNA"/>
</dbReference>
<keyword evidence="2" id="KW-1185">Reference proteome</keyword>